<dbReference type="GO" id="GO:0061608">
    <property type="term" value="F:nuclear import signal receptor activity"/>
    <property type="evidence" value="ECO:0007669"/>
    <property type="project" value="InterPro"/>
</dbReference>
<dbReference type="InterPro" id="IPR011989">
    <property type="entry name" value="ARM-like"/>
</dbReference>
<dbReference type="Pfam" id="PF01749">
    <property type="entry name" value="IBB"/>
    <property type="match status" value="1"/>
</dbReference>
<dbReference type="FunFam" id="1.25.10.10:FF:000009">
    <property type="entry name" value="Importin subunit alpha"/>
    <property type="match status" value="1"/>
</dbReference>
<dbReference type="Gene3D" id="1.20.5.690">
    <property type="entry name" value="Importin-alpha, importin-beta-binding domain"/>
    <property type="match status" value="1"/>
</dbReference>
<evidence type="ECO:0000256" key="4">
    <source>
        <dbReference type="ARBA" id="ARBA00022927"/>
    </source>
</evidence>
<dbReference type="InterPro" id="IPR000225">
    <property type="entry name" value="Armadillo"/>
</dbReference>
<keyword evidence="3" id="KW-0677">Repeat</keyword>
<dbReference type="InterPro" id="IPR002652">
    <property type="entry name" value="Importin-a_IBB"/>
</dbReference>
<keyword evidence="4 5" id="KW-0653">Protein transport</keyword>
<dbReference type="InterPro" id="IPR036975">
    <property type="entry name" value="Importin-a_IBB_sf"/>
</dbReference>
<dbReference type="PROSITE" id="PS51214">
    <property type="entry name" value="IBB"/>
    <property type="match status" value="1"/>
</dbReference>
<comment type="caution">
    <text evidence="9">The sequence shown here is derived from an EMBL/GenBank/DDBJ whole genome shotgun (WGS) entry which is preliminary data.</text>
</comment>
<dbReference type="SMART" id="SM00185">
    <property type="entry name" value="ARM"/>
    <property type="match status" value="8"/>
</dbReference>
<dbReference type="Pfam" id="PF16186">
    <property type="entry name" value="Arm_3"/>
    <property type="match status" value="1"/>
</dbReference>
<dbReference type="EMBL" id="MPUH01000301">
    <property type="protein sequence ID" value="OMJ83499.1"/>
    <property type="molecule type" value="Genomic_DNA"/>
</dbReference>
<accession>A0A1R2C3G0</accession>
<reference evidence="9 10" key="1">
    <citation type="submission" date="2016-11" db="EMBL/GenBank/DDBJ databases">
        <title>The macronuclear genome of Stentor coeruleus: a giant cell with tiny introns.</title>
        <authorList>
            <person name="Slabodnick M."/>
            <person name="Ruby J.G."/>
            <person name="Reiff S.B."/>
            <person name="Swart E.C."/>
            <person name="Gosai S."/>
            <person name="Prabakaran S."/>
            <person name="Witkowska E."/>
            <person name="Larue G.E."/>
            <person name="Fisher S."/>
            <person name="Freeman R.M."/>
            <person name="Gunawardena J."/>
            <person name="Chu W."/>
            <person name="Stover N.A."/>
            <person name="Gregory B.D."/>
            <person name="Nowacki M."/>
            <person name="Derisi J."/>
            <person name="Roy S.W."/>
            <person name="Marshall W.F."/>
            <person name="Sood P."/>
        </authorList>
    </citation>
    <scope>NUCLEOTIDE SEQUENCE [LARGE SCALE GENOMIC DNA]</scope>
    <source>
        <strain evidence="9">WM001</strain>
    </source>
</reference>
<feature type="repeat" description="ARM" evidence="6">
    <location>
        <begin position="151"/>
        <end position="178"/>
    </location>
</feature>
<dbReference type="Proteomes" id="UP000187209">
    <property type="component" value="Unassembled WGS sequence"/>
</dbReference>
<evidence type="ECO:0000313" key="9">
    <source>
        <dbReference type="EMBL" id="OMJ83499.1"/>
    </source>
</evidence>
<organism evidence="9 10">
    <name type="scientific">Stentor coeruleus</name>
    <dbReference type="NCBI Taxonomy" id="5963"/>
    <lineage>
        <taxon>Eukaryota</taxon>
        <taxon>Sar</taxon>
        <taxon>Alveolata</taxon>
        <taxon>Ciliophora</taxon>
        <taxon>Postciliodesmatophora</taxon>
        <taxon>Heterotrichea</taxon>
        <taxon>Heterotrichida</taxon>
        <taxon>Stentoridae</taxon>
        <taxon>Stentor</taxon>
    </lineage>
</organism>
<proteinExistence type="inferred from homology"/>
<keyword evidence="10" id="KW-1185">Reference proteome</keyword>
<dbReference type="Pfam" id="PF00514">
    <property type="entry name" value="Arm"/>
    <property type="match status" value="5"/>
</dbReference>
<dbReference type="PROSITE" id="PS50176">
    <property type="entry name" value="ARM_REPEAT"/>
    <property type="match status" value="2"/>
</dbReference>
<dbReference type="PIRSF" id="PIRSF005673">
    <property type="entry name" value="Importin_alpha"/>
    <property type="match status" value="1"/>
</dbReference>
<dbReference type="SUPFAM" id="SSF48371">
    <property type="entry name" value="ARM repeat"/>
    <property type="match status" value="1"/>
</dbReference>
<dbReference type="GO" id="GO:0005634">
    <property type="term" value="C:nucleus"/>
    <property type="evidence" value="ECO:0007669"/>
    <property type="project" value="UniProtKB-ARBA"/>
</dbReference>
<feature type="coiled-coil region" evidence="7">
    <location>
        <begin position="15"/>
        <end position="50"/>
    </location>
</feature>
<evidence type="ECO:0000256" key="5">
    <source>
        <dbReference type="PIRNR" id="PIRNR005673"/>
    </source>
</evidence>
<keyword evidence="2 5" id="KW-0813">Transport</keyword>
<evidence type="ECO:0000256" key="7">
    <source>
        <dbReference type="SAM" id="Coils"/>
    </source>
</evidence>
<feature type="repeat" description="ARM" evidence="6">
    <location>
        <begin position="235"/>
        <end position="278"/>
    </location>
</feature>
<evidence type="ECO:0000313" key="10">
    <source>
        <dbReference type="Proteomes" id="UP000187209"/>
    </source>
</evidence>
<sequence>MLESRAKSFMQAYDVEDIKRRKEENEVELRKTKRADLVTKRRNLEQTEKQWIKVNEIFKPSYSLSDLPELLEAMHSPLEEKHLFAAQGFRKILSLEHNPPIQELIDTGILPYLIEWIQKFDYPQLQYESAWTITNIASGTHHHCQVIVEKGCVPLLIQMMNSNNEEVREQAVWALGNIGGDAAHCRDVILQNNGLPLLIKCLKSSTKHSMIKNASWTISNLCRGKPAPMYEMVKDAMPVLAEVVKSQHDSEILSDSLWALSHLSEGSEEKVDYLISTGIIERVIQLLNHHLYNIQLPAIRVIGNVVTGNEAQTQLIINLNGVEALSTLLNSAKKNTQKEAVWSISNICAGTKEQLDRLISADVIPRLVNCAYSSDKDIKKETVWALSNAAAGGRPDQVYKFVQSGIVQALCSLLEETDVKIVSVAIEGLNRILRCGKENFSTDGGSSEFANVVEDCNGLSKLEKLQQHPNTQIYEKARNMIENYFQIEPDENESLIQMIKGCSQFNL</sequence>
<dbReference type="InterPro" id="IPR016024">
    <property type="entry name" value="ARM-type_fold"/>
</dbReference>
<evidence type="ECO:0000256" key="2">
    <source>
        <dbReference type="ARBA" id="ARBA00022448"/>
    </source>
</evidence>
<gene>
    <name evidence="9" type="ORF">SteCoe_15530</name>
</gene>
<dbReference type="PANTHER" id="PTHR23316">
    <property type="entry name" value="IMPORTIN ALPHA"/>
    <property type="match status" value="1"/>
</dbReference>
<keyword evidence="7" id="KW-0175">Coiled coil</keyword>
<name>A0A1R2C3G0_9CILI</name>
<comment type="similarity">
    <text evidence="1 5">Belongs to the importin alpha family.</text>
</comment>
<dbReference type="OrthoDB" id="428811at2759"/>
<dbReference type="InterPro" id="IPR024931">
    <property type="entry name" value="Importin_alpha"/>
</dbReference>
<evidence type="ECO:0000256" key="3">
    <source>
        <dbReference type="ARBA" id="ARBA00022737"/>
    </source>
</evidence>
<dbReference type="InterPro" id="IPR032413">
    <property type="entry name" value="Arm_3"/>
</dbReference>
<dbReference type="Gene3D" id="1.25.10.10">
    <property type="entry name" value="Leucine-rich Repeat Variant"/>
    <property type="match status" value="1"/>
</dbReference>
<dbReference type="GO" id="GO:0005737">
    <property type="term" value="C:cytoplasm"/>
    <property type="evidence" value="ECO:0007669"/>
    <property type="project" value="InterPro"/>
</dbReference>
<evidence type="ECO:0000259" key="8">
    <source>
        <dbReference type="PROSITE" id="PS51214"/>
    </source>
</evidence>
<evidence type="ECO:0000256" key="6">
    <source>
        <dbReference type="PROSITE-ProRule" id="PRU00259"/>
    </source>
</evidence>
<dbReference type="AlphaFoldDB" id="A0A1R2C3G0"/>
<protein>
    <recommendedName>
        <fullName evidence="5">Importin subunit alpha</fullName>
    </recommendedName>
</protein>
<feature type="domain" description="IBB" evidence="8">
    <location>
        <begin position="1"/>
        <end position="51"/>
    </location>
</feature>
<dbReference type="GO" id="GO:0006606">
    <property type="term" value="P:protein import into nucleus"/>
    <property type="evidence" value="ECO:0007669"/>
    <property type="project" value="InterPro"/>
</dbReference>
<evidence type="ECO:0000256" key="1">
    <source>
        <dbReference type="ARBA" id="ARBA00010394"/>
    </source>
</evidence>